<dbReference type="InterPro" id="IPR002933">
    <property type="entry name" value="Peptidase_M20"/>
</dbReference>
<dbReference type="PANTHER" id="PTHR43270:SF12">
    <property type="entry name" value="SUCCINYL-DIAMINOPIMELATE DESUCCINYLASE"/>
    <property type="match status" value="1"/>
</dbReference>
<sequence>MVHPATVLAEIDQQFPESLARLFDLLRFPSVGTDPAHAKDCRAAARWLVAELTGMGFKAGLRQTTGQPLVVGSYEPPGGGRLPHILFYGHYDVQPADPLELWTSPPFEPRIRKGKSGKDAIFARGACDDKGQLMTFLEASRCWLKVHGSLPFRLTVMIEGDEEGDTSHIDSFLKANARDFPVDAAFICDTEMWDPRTPAINTRLRGCIGIEVTVKGPKIDLHSGLYGGPVRNPIKVLSAVLAAMHDRRGRITIPGFYDGVKPIPAKLRRQWAGLKFPAKKFLGDVGLAIPAGEQGYSALEQMWARPTAEVNGIFGGYRGVGSKTVLPAEATAKLTFRLVEGQDPVKIRKAFKAFVKDRLPPDCKASFIEDGGDSRGIAVSEDTPWIRAAKAALKDEFGREAVLVGGGFSIPVVESFKTHLKVDSLLVGFSGADDSAHSPNEKYDVDSFRHGTRAWARIIAQFAKE</sequence>
<keyword evidence="1" id="KW-0645">Protease</keyword>
<dbReference type="AlphaFoldDB" id="A0A2W2ARA5"/>
<dbReference type="NCBIfam" id="NF006579">
    <property type="entry name" value="PRK09104.1"/>
    <property type="match status" value="1"/>
</dbReference>
<reference evidence="6" key="1">
    <citation type="submission" date="2018-06" db="EMBL/GenBank/DDBJ databases">
        <title>Aestuariibacter litoralis strain KCTC 52945T.</title>
        <authorList>
            <person name="Li X."/>
            <person name="Salam N."/>
            <person name="Li J.-L."/>
            <person name="Chen Y.-M."/>
            <person name="Yang Z.-W."/>
            <person name="Zhang L.-Y."/>
            <person name="Han M.-X."/>
            <person name="Xiao M."/>
            <person name="Li W.-J."/>
        </authorList>
    </citation>
    <scope>NUCLEOTIDE SEQUENCE [LARGE SCALE GENOMIC DNA]</scope>
    <source>
        <strain evidence="6">KCTC 52945</strain>
    </source>
</reference>
<dbReference type="SUPFAM" id="SSF53187">
    <property type="entry name" value="Zn-dependent exopeptidases"/>
    <property type="match status" value="1"/>
</dbReference>
<dbReference type="Gene3D" id="3.40.630.10">
    <property type="entry name" value="Zn peptidases"/>
    <property type="match status" value="1"/>
</dbReference>
<keyword evidence="6" id="KW-1185">Reference proteome</keyword>
<dbReference type="InterPro" id="IPR011650">
    <property type="entry name" value="Peptidase_M20_dimer"/>
</dbReference>
<dbReference type="Proteomes" id="UP000248795">
    <property type="component" value="Unassembled WGS sequence"/>
</dbReference>
<dbReference type="GO" id="GO:0046872">
    <property type="term" value="F:metal ion binding"/>
    <property type="evidence" value="ECO:0007669"/>
    <property type="project" value="UniProtKB-KW"/>
</dbReference>
<dbReference type="Gene3D" id="3.30.70.360">
    <property type="match status" value="1"/>
</dbReference>
<dbReference type="Pfam" id="PF07687">
    <property type="entry name" value="M20_dimer"/>
    <property type="match status" value="1"/>
</dbReference>
<evidence type="ECO:0000259" key="4">
    <source>
        <dbReference type="Pfam" id="PF07687"/>
    </source>
</evidence>
<keyword evidence="2" id="KW-0479">Metal-binding</keyword>
<keyword evidence="3" id="KW-0378">Hydrolase</keyword>
<dbReference type="GO" id="GO:0006508">
    <property type="term" value="P:proteolysis"/>
    <property type="evidence" value="ECO:0007669"/>
    <property type="project" value="UniProtKB-KW"/>
</dbReference>
<organism evidence="5 6">
    <name type="scientific">Aestuariivirga litoralis</name>
    <dbReference type="NCBI Taxonomy" id="2650924"/>
    <lineage>
        <taxon>Bacteria</taxon>
        <taxon>Pseudomonadati</taxon>
        <taxon>Pseudomonadota</taxon>
        <taxon>Alphaproteobacteria</taxon>
        <taxon>Hyphomicrobiales</taxon>
        <taxon>Aestuariivirgaceae</taxon>
        <taxon>Aestuariivirga</taxon>
    </lineage>
</organism>
<dbReference type="Pfam" id="PF01546">
    <property type="entry name" value="Peptidase_M20"/>
    <property type="match status" value="1"/>
</dbReference>
<dbReference type="PANTHER" id="PTHR43270">
    <property type="entry name" value="BETA-ALA-HIS DIPEPTIDASE"/>
    <property type="match status" value="1"/>
</dbReference>
<accession>A0A2W2ARA5</accession>
<dbReference type="RefSeq" id="WP_111196603.1">
    <property type="nucleotide sequence ID" value="NZ_QKVK01000002.1"/>
</dbReference>
<evidence type="ECO:0000313" key="6">
    <source>
        <dbReference type="Proteomes" id="UP000248795"/>
    </source>
</evidence>
<gene>
    <name evidence="5" type="ORF">DK847_05355</name>
</gene>
<name>A0A2W2ARA5_9HYPH</name>
<evidence type="ECO:0000313" key="5">
    <source>
        <dbReference type="EMBL" id="PZF77855.1"/>
    </source>
</evidence>
<comment type="caution">
    <text evidence="5">The sequence shown here is derived from an EMBL/GenBank/DDBJ whole genome shotgun (WGS) entry which is preliminary data.</text>
</comment>
<proteinExistence type="predicted"/>
<evidence type="ECO:0000256" key="3">
    <source>
        <dbReference type="ARBA" id="ARBA00022801"/>
    </source>
</evidence>
<dbReference type="GO" id="GO:0008233">
    <property type="term" value="F:peptidase activity"/>
    <property type="evidence" value="ECO:0007669"/>
    <property type="project" value="UniProtKB-KW"/>
</dbReference>
<dbReference type="InterPro" id="IPR051458">
    <property type="entry name" value="Cyt/Met_Dipeptidase"/>
</dbReference>
<feature type="domain" description="Peptidase M20 dimerisation" evidence="4">
    <location>
        <begin position="204"/>
        <end position="362"/>
    </location>
</feature>
<dbReference type="EMBL" id="QKVK01000002">
    <property type="protein sequence ID" value="PZF77855.1"/>
    <property type="molecule type" value="Genomic_DNA"/>
</dbReference>
<evidence type="ECO:0000256" key="2">
    <source>
        <dbReference type="ARBA" id="ARBA00022723"/>
    </source>
</evidence>
<protein>
    <recommendedName>
        <fullName evidence="4">Peptidase M20 dimerisation domain-containing protein</fullName>
    </recommendedName>
</protein>
<evidence type="ECO:0000256" key="1">
    <source>
        <dbReference type="ARBA" id="ARBA00022670"/>
    </source>
</evidence>